<evidence type="ECO:0000313" key="2">
    <source>
        <dbReference type="EMBL" id="PWS36934.1"/>
    </source>
</evidence>
<feature type="region of interest" description="Disordered" evidence="1">
    <location>
        <begin position="80"/>
        <end position="221"/>
    </location>
</feature>
<keyword evidence="3" id="KW-1185">Reference proteome</keyword>
<accession>A0A317FCV1</accession>
<feature type="compositionally biased region" description="Pro residues" evidence="1">
    <location>
        <begin position="114"/>
        <end position="124"/>
    </location>
</feature>
<dbReference type="Proteomes" id="UP000245765">
    <property type="component" value="Unassembled WGS sequence"/>
</dbReference>
<comment type="caution">
    <text evidence="2">The sequence shown here is derived from an EMBL/GenBank/DDBJ whole genome shotgun (WGS) entry which is preliminary data.</text>
</comment>
<dbReference type="EMBL" id="QGNA01000002">
    <property type="protein sequence ID" value="PWS36934.1"/>
    <property type="molecule type" value="Genomic_DNA"/>
</dbReference>
<reference evidence="3" key="1">
    <citation type="submission" date="2018-05" db="EMBL/GenBank/DDBJ databases">
        <authorList>
            <person name="Du Z."/>
            <person name="Wang X."/>
        </authorList>
    </citation>
    <scope>NUCLEOTIDE SEQUENCE [LARGE SCALE GENOMIC DNA]</scope>
    <source>
        <strain evidence="3">CQN31</strain>
    </source>
</reference>
<protein>
    <submittedName>
        <fullName evidence="2">Uncharacterized protein</fullName>
    </submittedName>
</protein>
<name>A0A317FCV1_9PROT</name>
<evidence type="ECO:0000313" key="3">
    <source>
        <dbReference type="Proteomes" id="UP000245765"/>
    </source>
</evidence>
<organism evidence="2 3">
    <name type="scientific">Falsiroseomonas bella</name>
    <dbReference type="NCBI Taxonomy" id="2184016"/>
    <lineage>
        <taxon>Bacteria</taxon>
        <taxon>Pseudomonadati</taxon>
        <taxon>Pseudomonadota</taxon>
        <taxon>Alphaproteobacteria</taxon>
        <taxon>Acetobacterales</taxon>
        <taxon>Roseomonadaceae</taxon>
        <taxon>Falsiroseomonas</taxon>
    </lineage>
</organism>
<sequence>MPFAIRRSREAPKTFRPRGAVPAIGLVLLLGACARPEVGFVESAWSPFTGGRNVVTVDSVTVQRVRGETVEFTPLQAEPGNVWPEQEAPRPTLMSGPEEAFRNIPDYRPQLIEPVPPARSPVPTPNARGTSGSVTPLPPPREASRIPAASPPTAAAPPPPPSAVGRATIDPAGRPATVTNEAGRLQSTTQPGVGTSAVVRDGNVETWIGPDGQARTRVVPR</sequence>
<evidence type="ECO:0000256" key="1">
    <source>
        <dbReference type="SAM" id="MobiDB-lite"/>
    </source>
</evidence>
<feature type="compositionally biased region" description="Polar residues" evidence="1">
    <location>
        <begin position="177"/>
        <end position="193"/>
    </location>
</feature>
<dbReference type="PROSITE" id="PS51257">
    <property type="entry name" value="PROKAR_LIPOPROTEIN"/>
    <property type="match status" value="1"/>
</dbReference>
<proteinExistence type="predicted"/>
<dbReference type="OrthoDB" id="7273220at2"/>
<dbReference type="RefSeq" id="WP_109870045.1">
    <property type="nucleotide sequence ID" value="NZ_QGNA01000002.1"/>
</dbReference>
<dbReference type="AlphaFoldDB" id="A0A317FCV1"/>
<gene>
    <name evidence="2" type="ORF">DFH01_08575</name>
</gene>